<dbReference type="RefSeq" id="WP_184167910.1">
    <property type="nucleotide sequence ID" value="NZ_JACHLN010000002.1"/>
</dbReference>
<protein>
    <submittedName>
        <fullName evidence="1">Uncharacterized protein</fullName>
    </submittedName>
</protein>
<dbReference type="AlphaFoldDB" id="A0A7W7K239"/>
<keyword evidence="2" id="KW-1185">Reference proteome</keyword>
<dbReference type="Proteomes" id="UP000575241">
    <property type="component" value="Unassembled WGS sequence"/>
</dbReference>
<dbReference type="EMBL" id="JACHLN010000002">
    <property type="protein sequence ID" value="MBB4839636.1"/>
    <property type="molecule type" value="Genomic_DNA"/>
</dbReference>
<comment type="caution">
    <text evidence="1">The sequence shown here is derived from an EMBL/GenBank/DDBJ whole genome shotgun (WGS) entry which is preliminary data.</text>
</comment>
<evidence type="ECO:0000313" key="1">
    <source>
        <dbReference type="EMBL" id="MBB4839636.1"/>
    </source>
</evidence>
<sequence>MPIVTIEPSANYQNYGGEGLPDKAIRIDIGSNKPGFSLMESSEARSWE</sequence>
<organism evidence="1 2">
    <name type="scientific">Sphingomonas kyeonggiensis</name>
    <dbReference type="NCBI Taxonomy" id="1268553"/>
    <lineage>
        <taxon>Bacteria</taxon>
        <taxon>Pseudomonadati</taxon>
        <taxon>Pseudomonadota</taxon>
        <taxon>Alphaproteobacteria</taxon>
        <taxon>Sphingomonadales</taxon>
        <taxon>Sphingomonadaceae</taxon>
        <taxon>Sphingomonas</taxon>
    </lineage>
</organism>
<evidence type="ECO:0000313" key="2">
    <source>
        <dbReference type="Proteomes" id="UP000575241"/>
    </source>
</evidence>
<accession>A0A7W7K239</accession>
<name>A0A7W7K239_9SPHN</name>
<gene>
    <name evidence="1" type="ORF">HNP52_002705</name>
</gene>
<proteinExistence type="predicted"/>
<reference evidence="1 2" key="1">
    <citation type="submission" date="2020-08" db="EMBL/GenBank/DDBJ databases">
        <title>Functional genomics of gut bacteria from endangered species of beetles.</title>
        <authorList>
            <person name="Carlos-Shanley C."/>
        </authorList>
    </citation>
    <scope>NUCLEOTIDE SEQUENCE [LARGE SCALE GENOMIC DNA]</scope>
    <source>
        <strain evidence="1 2">S00224</strain>
    </source>
</reference>